<dbReference type="NCBIfam" id="TIGR03112">
    <property type="entry name" value="6_pyr_pter_rel"/>
    <property type="match status" value="1"/>
</dbReference>
<name>A0ABT0VGW6_9LACO</name>
<dbReference type="InterPro" id="IPR007115">
    <property type="entry name" value="6-PTP_synth/QueD"/>
</dbReference>
<dbReference type="Pfam" id="PF01242">
    <property type="entry name" value="PTPS"/>
    <property type="match status" value="1"/>
</dbReference>
<evidence type="ECO:0000313" key="8">
    <source>
        <dbReference type="Proteomes" id="UP001057481"/>
    </source>
</evidence>
<keyword evidence="8" id="KW-1185">Reference proteome</keyword>
<comment type="similarity">
    <text evidence="2">Belongs to the PTPS family. QueD subfamily.</text>
</comment>
<evidence type="ECO:0000313" key="7">
    <source>
        <dbReference type="EMBL" id="MCM2437066.1"/>
    </source>
</evidence>
<dbReference type="Proteomes" id="UP001057481">
    <property type="component" value="Unassembled WGS sequence"/>
</dbReference>
<dbReference type="SUPFAM" id="SSF55620">
    <property type="entry name" value="Tetrahydrobiopterin biosynthesis enzymes-like"/>
    <property type="match status" value="1"/>
</dbReference>
<evidence type="ECO:0000256" key="4">
    <source>
        <dbReference type="ARBA" id="ARBA00018141"/>
    </source>
</evidence>
<dbReference type="EMBL" id="JAGMVS010000048">
    <property type="protein sequence ID" value="MCM2437066.1"/>
    <property type="molecule type" value="Genomic_DNA"/>
</dbReference>
<dbReference type="InterPro" id="IPR017543">
    <property type="entry name" value="6-PTP_synth-rel_bac"/>
</dbReference>
<evidence type="ECO:0000256" key="5">
    <source>
        <dbReference type="ARBA" id="ARBA00031449"/>
    </source>
</evidence>
<dbReference type="RefSeq" id="WP_205144225.1">
    <property type="nucleotide sequence ID" value="NZ_JAFBDN010000025.1"/>
</dbReference>
<comment type="catalytic activity">
    <reaction evidence="6">
        <text>7,8-dihydroneopterin 3'-triphosphate + H2O = 6-carboxy-5,6,7,8-tetrahydropterin + triphosphate + acetaldehyde + 2 H(+)</text>
        <dbReference type="Rhea" id="RHEA:27966"/>
        <dbReference type="ChEBI" id="CHEBI:15343"/>
        <dbReference type="ChEBI" id="CHEBI:15377"/>
        <dbReference type="ChEBI" id="CHEBI:15378"/>
        <dbReference type="ChEBI" id="CHEBI:18036"/>
        <dbReference type="ChEBI" id="CHEBI:58462"/>
        <dbReference type="ChEBI" id="CHEBI:61032"/>
        <dbReference type="EC" id="4.1.2.50"/>
    </reaction>
</comment>
<dbReference type="EC" id="4.1.2.50" evidence="3"/>
<reference evidence="7" key="1">
    <citation type="submission" date="2021-04" db="EMBL/GenBank/DDBJ databases">
        <title>Taxonomic assessment of Weissella genus.</title>
        <authorList>
            <person name="Fanelli F."/>
            <person name="Chieffi D."/>
            <person name="Dell'Aquila A."/>
            <person name="Gyu-Sung C."/>
            <person name="Franz C.M.A.P."/>
            <person name="Fusco V."/>
        </authorList>
    </citation>
    <scope>NUCLEOTIDE SEQUENCE</scope>
    <source>
        <strain evidence="7">LMG 25373</strain>
    </source>
</reference>
<dbReference type="Gene3D" id="3.30.479.10">
    <property type="entry name" value="6-pyruvoyl tetrahydropterin synthase/QueD"/>
    <property type="match status" value="1"/>
</dbReference>
<dbReference type="InterPro" id="IPR038418">
    <property type="entry name" value="6-PTP_synth/QueD_sf"/>
</dbReference>
<accession>A0ABT0VGW6</accession>
<evidence type="ECO:0000256" key="1">
    <source>
        <dbReference type="ARBA" id="ARBA00005061"/>
    </source>
</evidence>
<protein>
    <recommendedName>
        <fullName evidence="4">6-carboxy-5,6,7,8-tetrahydropterin synthase</fullName>
        <ecNumber evidence="3">4.1.2.50</ecNumber>
    </recommendedName>
    <alternativeName>
        <fullName evidence="5">Queuosine biosynthesis protein QueD</fullName>
    </alternativeName>
</protein>
<evidence type="ECO:0000256" key="6">
    <source>
        <dbReference type="ARBA" id="ARBA00048807"/>
    </source>
</evidence>
<comment type="caution">
    <text evidence="7">The sequence shown here is derived from an EMBL/GenBank/DDBJ whole genome shotgun (WGS) entry which is preliminary data.</text>
</comment>
<comment type="pathway">
    <text evidence="1">Purine metabolism; 7-cyano-7-deazaguanine biosynthesis.</text>
</comment>
<proteinExistence type="inferred from homology"/>
<gene>
    <name evidence="7" type="ORF">KAK10_03845</name>
</gene>
<evidence type="ECO:0000256" key="2">
    <source>
        <dbReference type="ARBA" id="ARBA00008900"/>
    </source>
</evidence>
<organism evidence="7 8">
    <name type="scientific">Periweissella beninensis</name>
    <dbReference type="NCBI Taxonomy" id="504936"/>
    <lineage>
        <taxon>Bacteria</taxon>
        <taxon>Bacillati</taxon>
        <taxon>Bacillota</taxon>
        <taxon>Bacilli</taxon>
        <taxon>Lactobacillales</taxon>
        <taxon>Lactobacillaceae</taxon>
        <taxon>Periweissella</taxon>
    </lineage>
</organism>
<evidence type="ECO:0000256" key="3">
    <source>
        <dbReference type="ARBA" id="ARBA00012982"/>
    </source>
</evidence>
<sequence>MNKRYEYRLRTFINASHAVRWEQGEGQEHPHTWELILDIQPHVYPINLKFEDIEAVINQTLAKFSGQKLNSVAPFDQINPTLENFADYLFDILTNALAKLNCQLAKIEVGESPMRFYAVSIDR</sequence>